<gene>
    <name evidence="1" type="ORF">PLEPLA_LOCUS12213</name>
</gene>
<reference evidence="1" key="1">
    <citation type="submission" date="2020-03" db="EMBL/GenBank/DDBJ databases">
        <authorList>
            <person name="Weist P."/>
        </authorList>
    </citation>
    <scope>NUCLEOTIDE SEQUENCE</scope>
</reference>
<evidence type="ECO:0000313" key="2">
    <source>
        <dbReference type="Proteomes" id="UP001153269"/>
    </source>
</evidence>
<accession>A0A9N7YG39</accession>
<protein>
    <submittedName>
        <fullName evidence="1">Uncharacterized protein</fullName>
    </submittedName>
</protein>
<dbReference type="EMBL" id="CADEAL010000721">
    <property type="protein sequence ID" value="CAB1424291.1"/>
    <property type="molecule type" value="Genomic_DNA"/>
</dbReference>
<name>A0A9N7YG39_PLEPL</name>
<keyword evidence="2" id="KW-1185">Reference proteome</keyword>
<proteinExistence type="predicted"/>
<dbReference type="Proteomes" id="UP001153269">
    <property type="component" value="Unassembled WGS sequence"/>
</dbReference>
<comment type="caution">
    <text evidence="1">The sequence shown here is derived from an EMBL/GenBank/DDBJ whole genome shotgun (WGS) entry which is preliminary data.</text>
</comment>
<evidence type="ECO:0000313" key="1">
    <source>
        <dbReference type="EMBL" id="CAB1424291.1"/>
    </source>
</evidence>
<dbReference type="AlphaFoldDB" id="A0A9N7YG39"/>
<sequence>MSNRDNCSISSASYKPRLPGVDLMLRPGLGPGCAQAAWRGLIPNTKEQTVGGRYLRKRRPGVSNMRQHSPPHTLHRSIWPLSELISWRIKANRRDPRACGCLHHTLPIPSSPPGMRLTDKGHCVVHLARHTPHLPCHVVRFDEVIWQREQHLTINLTATEYAVPTHRGGLPTPGDLSYLAPFRTPHLERRRGANSVLGIRPSQISTWPQGCGTGLEAQQGSWSSWDRASLL</sequence>
<organism evidence="1 2">
    <name type="scientific">Pleuronectes platessa</name>
    <name type="common">European plaice</name>
    <dbReference type="NCBI Taxonomy" id="8262"/>
    <lineage>
        <taxon>Eukaryota</taxon>
        <taxon>Metazoa</taxon>
        <taxon>Chordata</taxon>
        <taxon>Craniata</taxon>
        <taxon>Vertebrata</taxon>
        <taxon>Euteleostomi</taxon>
        <taxon>Actinopterygii</taxon>
        <taxon>Neopterygii</taxon>
        <taxon>Teleostei</taxon>
        <taxon>Neoteleostei</taxon>
        <taxon>Acanthomorphata</taxon>
        <taxon>Carangaria</taxon>
        <taxon>Pleuronectiformes</taxon>
        <taxon>Pleuronectoidei</taxon>
        <taxon>Pleuronectidae</taxon>
        <taxon>Pleuronectes</taxon>
    </lineage>
</organism>